<dbReference type="SUPFAM" id="SSF50382">
    <property type="entry name" value="Agglutinin"/>
    <property type="match status" value="1"/>
</dbReference>
<gene>
    <name evidence="1" type="ORF">LITE_LOCUS9450</name>
</gene>
<sequence>MGISYLGLFEEELPFLRFQIGDRGERSVANEVVPMPDGTSIRIKNVSRGAYWRRNGEASDFILAEDDLTTPGPDSLFQPIKVDGQTIVLRNLGNNMFASRAGYYLQANEPEIEEFFSELTLYELVSSKRIKDIKFLLEYGWVYDETLVVVNPGEAVTNESGVARTLSVEIRYKDVRSCTLKANGPTMRLGPVVRIQPDEIGSISDSSAIELIAPFELSYLWGPYTTQVGDPDQIKVHEVTVPPWSTVTVKLTASLATYEKLIK</sequence>
<dbReference type="Gene3D" id="2.80.10.50">
    <property type="match status" value="1"/>
</dbReference>
<dbReference type="InterPro" id="IPR036242">
    <property type="entry name" value="Agglutinin_dom_sf"/>
</dbReference>
<dbReference type="Gene3D" id="2.170.15.10">
    <property type="entry name" value="Proaerolysin, chain A, domain 3"/>
    <property type="match status" value="1"/>
</dbReference>
<evidence type="ECO:0008006" key="3">
    <source>
        <dbReference type="Google" id="ProtNLM"/>
    </source>
</evidence>
<reference evidence="1" key="1">
    <citation type="submission" date="2022-08" db="EMBL/GenBank/DDBJ databases">
        <authorList>
            <person name="Gutierrez-Valencia J."/>
        </authorList>
    </citation>
    <scope>NUCLEOTIDE SEQUENCE</scope>
</reference>
<dbReference type="PANTHER" id="PTHR39244:SF5">
    <property type="entry name" value="NATTERIN-3-LIKE"/>
    <property type="match status" value="1"/>
</dbReference>
<dbReference type="Proteomes" id="UP001154282">
    <property type="component" value="Unassembled WGS sequence"/>
</dbReference>
<dbReference type="AlphaFoldDB" id="A0AAV0II33"/>
<evidence type="ECO:0000313" key="1">
    <source>
        <dbReference type="EMBL" id="CAI0397184.1"/>
    </source>
</evidence>
<evidence type="ECO:0000313" key="2">
    <source>
        <dbReference type="Proteomes" id="UP001154282"/>
    </source>
</evidence>
<organism evidence="1 2">
    <name type="scientific">Linum tenue</name>
    <dbReference type="NCBI Taxonomy" id="586396"/>
    <lineage>
        <taxon>Eukaryota</taxon>
        <taxon>Viridiplantae</taxon>
        <taxon>Streptophyta</taxon>
        <taxon>Embryophyta</taxon>
        <taxon>Tracheophyta</taxon>
        <taxon>Spermatophyta</taxon>
        <taxon>Magnoliopsida</taxon>
        <taxon>eudicotyledons</taxon>
        <taxon>Gunneridae</taxon>
        <taxon>Pentapetalae</taxon>
        <taxon>rosids</taxon>
        <taxon>fabids</taxon>
        <taxon>Malpighiales</taxon>
        <taxon>Linaceae</taxon>
        <taxon>Linum</taxon>
    </lineage>
</organism>
<dbReference type="InterPro" id="IPR053237">
    <property type="entry name" value="Natterin_C"/>
</dbReference>
<accession>A0AAV0II33</accession>
<name>A0AAV0II33_9ROSI</name>
<keyword evidence="2" id="KW-1185">Reference proteome</keyword>
<dbReference type="EMBL" id="CAMGYJ010000004">
    <property type="protein sequence ID" value="CAI0397184.1"/>
    <property type="molecule type" value="Genomic_DNA"/>
</dbReference>
<comment type="caution">
    <text evidence="1">The sequence shown here is derived from an EMBL/GenBank/DDBJ whole genome shotgun (WGS) entry which is preliminary data.</text>
</comment>
<proteinExistence type="predicted"/>
<protein>
    <recommendedName>
        <fullName evidence="3">Minor tail protein</fullName>
    </recommendedName>
</protein>
<dbReference type="PANTHER" id="PTHR39244">
    <property type="entry name" value="NATTERIN-4"/>
    <property type="match status" value="1"/>
</dbReference>